<reference evidence="9" key="1">
    <citation type="journal article" date="2023" name="Nat. Commun.">
        <title>Diploid and tetraploid genomes of Acorus and the evolution of monocots.</title>
        <authorList>
            <person name="Ma L."/>
            <person name="Liu K.W."/>
            <person name="Li Z."/>
            <person name="Hsiao Y.Y."/>
            <person name="Qi Y."/>
            <person name="Fu T."/>
            <person name="Tang G.D."/>
            <person name="Zhang D."/>
            <person name="Sun W.H."/>
            <person name="Liu D.K."/>
            <person name="Li Y."/>
            <person name="Chen G.Z."/>
            <person name="Liu X.D."/>
            <person name="Liao X.Y."/>
            <person name="Jiang Y.T."/>
            <person name="Yu X."/>
            <person name="Hao Y."/>
            <person name="Huang J."/>
            <person name="Zhao X.W."/>
            <person name="Ke S."/>
            <person name="Chen Y.Y."/>
            <person name="Wu W.L."/>
            <person name="Hsu J.L."/>
            <person name="Lin Y.F."/>
            <person name="Huang M.D."/>
            <person name="Li C.Y."/>
            <person name="Huang L."/>
            <person name="Wang Z.W."/>
            <person name="Zhao X."/>
            <person name="Zhong W.Y."/>
            <person name="Peng D.H."/>
            <person name="Ahmad S."/>
            <person name="Lan S."/>
            <person name="Zhang J.S."/>
            <person name="Tsai W.C."/>
            <person name="Van de Peer Y."/>
            <person name="Liu Z.J."/>
        </authorList>
    </citation>
    <scope>NUCLEOTIDE SEQUENCE</scope>
    <source>
        <strain evidence="9">SCP</strain>
    </source>
</reference>
<dbReference type="Gene3D" id="3.90.470.10">
    <property type="entry name" value="Ribosomal protein L22/L17"/>
    <property type="match status" value="1"/>
</dbReference>
<evidence type="ECO:0000256" key="1">
    <source>
        <dbReference type="ARBA" id="ARBA00009451"/>
    </source>
</evidence>
<evidence type="ECO:0000256" key="8">
    <source>
        <dbReference type="SAM" id="MobiDB-lite"/>
    </source>
</evidence>
<dbReference type="AlphaFoldDB" id="A0AAV9BGB5"/>
<comment type="caution">
    <text evidence="9">The sequence shown here is derived from an EMBL/GenBank/DDBJ whole genome shotgun (WGS) entry which is preliminary data.</text>
</comment>
<dbReference type="InterPro" id="IPR001063">
    <property type="entry name" value="Ribosomal_uL22"/>
</dbReference>
<dbReference type="EMBL" id="JAUJYN010000003">
    <property type="protein sequence ID" value="KAK1275455.1"/>
    <property type="molecule type" value="Genomic_DNA"/>
</dbReference>
<keyword evidence="10" id="KW-1185">Reference proteome</keyword>
<evidence type="ECO:0000256" key="5">
    <source>
        <dbReference type="ARBA" id="ARBA00023274"/>
    </source>
</evidence>
<dbReference type="InterPro" id="IPR036394">
    <property type="entry name" value="Ribosomal_uL22_sf"/>
</dbReference>
<gene>
    <name evidence="9" type="ORF">QJS04_geneDACA003734</name>
</gene>
<organism evidence="9 10">
    <name type="scientific">Acorus gramineus</name>
    <name type="common">Dwarf sweet flag</name>
    <dbReference type="NCBI Taxonomy" id="55184"/>
    <lineage>
        <taxon>Eukaryota</taxon>
        <taxon>Viridiplantae</taxon>
        <taxon>Streptophyta</taxon>
        <taxon>Embryophyta</taxon>
        <taxon>Tracheophyta</taxon>
        <taxon>Spermatophyta</taxon>
        <taxon>Magnoliopsida</taxon>
        <taxon>Liliopsida</taxon>
        <taxon>Acoraceae</taxon>
        <taxon>Acorus</taxon>
    </lineage>
</organism>
<dbReference type="Proteomes" id="UP001179952">
    <property type="component" value="Unassembled WGS sequence"/>
</dbReference>
<dbReference type="GO" id="GO:0019843">
    <property type="term" value="F:rRNA binding"/>
    <property type="evidence" value="ECO:0007669"/>
    <property type="project" value="UniProtKB-KW"/>
</dbReference>
<sequence length="273" mass="30921">MAGWQRHLRSVLRQVEATRKQICASHVHSYSSLARSNPLSGQVFSSAMAVNASCKTIRGPLHQYLQRVGISSSRNMLSKSDDLVPVSSPLTPVLPSGGGKTEGQMVSKPSKVQAILKKIRQSPKKVNLVAALVRGMRVEDALLQLQVSVKRAAKTVYKVIHSARANAAHNHGLDPDRLIVDQMKLLLGVFLKRISYHAKMRHGIMERPHCRLTVVLREITPEEEAKLRLLRVCNYIKIRKKRKRLVPHRLIEVTTRWGHKRRTNEMMLHQMLL</sequence>
<evidence type="ECO:0000256" key="3">
    <source>
        <dbReference type="ARBA" id="ARBA00022884"/>
    </source>
</evidence>
<dbReference type="SUPFAM" id="SSF54843">
    <property type="entry name" value="Ribosomal protein L22"/>
    <property type="match status" value="1"/>
</dbReference>
<comment type="similarity">
    <text evidence="1 7">Belongs to the universal ribosomal protein uL22 family.</text>
</comment>
<keyword evidence="2" id="KW-0699">rRNA-binding</keyword>
<protein>
    <recommendedName>
        <fullName evidence="6">Large ribosomal subunit protein uL22c</fullName>
    </recommendedName>
</protein>
<dbReference type="GO" id="GO:0006412">
    <property type="term" value="P:translation"/>
    <property type="evidence" value="ECO:0007669"/>
    <property type="project" value="InterPro"/>
</dbReference>
<dbReference type="PANTHER" id="PTHR13501">
    <property type="entry name" value="CHLOROPLAST 50S RIBOSOMAL PROTEIN L22-RELATED"/>
    <property type="match status" value="1"/>
</dbReference>
<dbReference type="CDD" id="cd00336">
    <property type="entry name" value="Ribosomal_L22"/>
    <property type="match status" value="1"/>
</dbReference>
<evidence type="ECO:0000313" key="10">
    <source>
        <dbReference type="Proteomes" id="UP001179952"/>
    </source>
</evidence>
<dbReference type="FunFam" id="3.90.470.10:FF:000013">
    <property type="entry name" value="50S ribosomal protein L22"/>
    <property type="match status" value="1"/>
</dbReference>
<evidence type="ECO:0000313" key="9">
    <source>
        <dbReference type="EMBL" id="KAK1275455.1"/>
    </source>
</evidence>
<reference evidence="9" key="2">
    <citation type="submission" date="2023-06" db="EMBL/GenBank/DDBJ databases">
        <authorList>
            <person name="Ma L."/>
            <person name="Liu K.-W."/>
            <person name="Li Z."/>
            <person name="Hsiao Y.-Y."/>
            <person name="Qi Y."/>
            <person name="Fu T."/>
            <person name="Tang G."/>
            <person name="Zhang D."/>
            <person name="Sun W.-H."/>
            <person name="Liu D.-K."/>
            <person name="Li Y."/>
            <person name="Chen G.-Z."/>
            <person name="Liu X.-D."/>
            <person name="Liao X.-Y."/>
            <person name="Jiang Y.-T."/>
            <person name="Yu X."/>
            <person name="Hao Y."/>
            <person name="Huang J."/>
            <person name="Zhao X.-W."/>
            <person name="Ke S."/>
            <person name="Chen Y.-Y."/>
            <person name="Wu W.-L."/>
            <person name="Hsu J.-L."/>
            <person name="Lin Y.-F."/>
            <person name="Huang M.-D."/>
            <person name="Li C.-Y."/>
            <person name="Huang L."/>
            <person name="Wang Z.-W."/>
            <person name="Zhao X."/>
            <person name="Zhong W.-Y."/>
            <person name="Peng D.-H."/>
            <person name="Ahmad S."/>
            <person name="Lan S."/>
            <person name="Zhang J.-S."/>
            <person name="Tsai W.-C."/>
            <person name="Van De Peer Y."/>
            <person name="Liu Z.-J."/>
        </authorList>
    </citation>
    <scope>NUCLEOTIDE SEQUENCE</scope>
    <source>
        <strain evidence="9">SCP</strain>
        <tissue evidence="9">Leaves</tissue>
    </source>
</reference>
<keyword evidence="5 7" id="KW-0687">Ribonucleoprotein</keyword>
<dbReference type="GO" id="GO:0005762">
    <property type="term" value="C:mitochondrial large ribosomal subunit"/>
    <property type="evidence" value="ECO:0007669"/>
    <property type="project" value="TreeGrafter"/>
</dbReference>
<dbReference type="PANTHER" id="PTHR13501:SF8">
    <property type="entry name" value="LARGE RIBOSOMAL SUBUNIT PROTEIN UL22M"/>
    <property type="match status" value="1"/>
</dbReference>
<name>A0AAV9BGB5_ACOGR</name>
<dbReference type="InterPro" id="IPR047867">
    <property type="entry name" value="Ribosomal_uL22_bac/org-type"/>
</dbReference>
<keyword evidence="4 7" id="KW-0689">Ribosomal protein</keyword>
<dbReference type="GO" id="GO:0003735">
    <property type="term" value="F:structural constituent of ribosome"/>
    <property type="evidence" value="ECO:0007669"/>
    <property type="project" value="InterPro"/>
</dbReference>
<proteinExistence type="inferred from homology"/>
<keyword evidence="3" id="KW-0694">RNA-binding</keyword>
<dbReference type="NCBIfam" id="TIGR01044">
    <property type="entry name" value="rplV_bact"/>
    <property type="match status" value="1"/>
</dbReference>
<evidence type="ECO:0000256" key="6">
    <source>
        <dbReference type="ARBA" id="ARBA00035285"/>
    </source>
</evidence>
<accession>A0AAV9BGB5</accession>
<dbReference type="Pfam" id="PF00237">
    <property type="entry name" value="Ribosomal_L22"/>
    <property type="match status" value="1"/>
</dbReference>
<evidence type="ECO:0000256" key="4">
    <source>
        <dbReference type="ARBA" id="ARBA00022980"/>
    </source>
</evidence>
<evidence type="ECO:0000256" key="7">
    <source>
        <dbReference type="RuleBase" id="RU004005"/>
    </source>
</evidence>
<dbReference type="InterPro" id="IPR005727">
    <property type="entry name" value="Ribosomal_uL22_bac/chlpt-type"/>
</dbReference>
<dbReference type="HAMAP" id="MF_01331_B">
    <property type="entry name" value="Ribosomal_uL22_B"/>
    <property type="match status" value="1"/>
</dbReference>
<feature type="region of interest" description="Disordered" evidence="8">
    <location>
        <begin position="88"/>
        <end position="107"/>
    </location>
</feature>
<evidence type="ECO:0000256" key="2">
    <source>
        <dbReference type="ARBA" id="ARBA00022730"/>
    </source>
</evidence>